<feature type="domain" description="DUF4372" evidence="1">
    <location>
        <begin position="3"/>
        <end position="35"/>
    </location>
</feature>
<gene>
    <name evidence="2" type="ORF">RJJ65_08485</name>
</gene>
<protein>
    <submittedName>
        <fullName evidence="2">DUF4372 domain-containing protein</fullName>
    </submittedName>
</protein>
<evidence type="ECO:0000313" key="2">
    <source>
        <dbReference type="EMBL" id="MDR9772692.1"/>
    </source>
</evidence>
<dbReference type="AlphaFoldDB" id="A0AAJ2GSQ5"/>
<organism evidence="2 3">
    <name type="scientific">Rhizobium hidalgonense</name>
    <dbReference type="NCBI Taxonomy" id="1538159"/>
    <lineage>
        <taxon>Bacteria</taxon>
        <taxon>Pseudomonadati</taxon>
        <taxon>Pseudomonadota</taxon>
        <taxon>Alphaproteobacteria</taxon>
        <taxon>Hyphomicrobiales</taxon>
        <taxon>Rhizobiaceae</taxon>
        <taxon>Rhizobium/Agrobacterium group</taxon>
        <taxon>Rhizobium</taxon>
    </lineage>
</organism>
<dbReference type="RefSeq" id="WP_310856892.1">
    <property type="nucleotide sequence ID" value="NZ_JAVLSD010000007.1"/>
</dbReference>
<comment type="caution">
    <text evidence="2">The sequence shown here is derived from an EMBL/GenBank/DDBJ whole genome shotgun (WGS) entry which is preliminary data.</text>
</comment>
<name>A0AAJ2GSQ5_9HYPH</name>
<dbReference type="EMBL" id="JAVLSF010000004">
    <property type="protein sequence ID" value="MDR9772692.1"/>
    <property type="molecule type" value="Genomic_DNA"/>
</dbReference>
<sequence length="35" mass="4352">MRHENSVFHDLLKRIPWAAFERLVEEHQADKHVRR</sequence>
<evidence type="ECO:0000259" key="1">
    <source>
        <dbReference type="Pfam" id="PF14294"/>
    </source>
</evidence>
<proteinExistence type="predicted"/>
<evidence type="ECO:0000313" key="3">
    <source>
        <dbReference type="Proteomes" id="UP001268610"/>
    </source>
</evidence>
<accession>A0AAJ2GSQ5</accession>
<feature type="non-terminal residue" evidence="2">
    <location>
        <position position="35"/>
    </location>
</feature>
<dbReference type="InterPro" id="IPR025399">
    <property type="entry name" value="DUF4372"/>
</dbReference>
<dbReference type="Pfam" id="PF14294">
    <property type="entry name" value="DUF4372"/>
    <property type="match status" value="1"/>
</dbReference>
<dbReference type="Proteomes" id="UP001268610">
    <property type="component" value="Unassembled WGS sequence"/>
</dbReference>
<reference evidence="2" key="1">
    <citation type="submission" date="2023-04" db="EMBL/GenBank/DDBJ databases">
        <title>Genomic characterization of faba bean (Vicia faba) microsymbionts in Mexican soils.</title>
        <authorList>
            <person name="Rivera Orduna F.N."/>
            <person name="Guevara-Luna J."/>
            <person name="Yan J."/>
            <person name="Arroyo-Herrera I."/>
            <person name="Li Y."/>
            <person name="Vasquez-Murrieta M.S."/>
            <person name="Wang E.T."/>
        </authorList>
    </citation>
    <scope>NUCLEOTIDE SEQUENCE</scope>
    <source>
        <strain evidence="2">CH26</strain>
    </source>
</reference>